<dbReference type="PANTHER" id="PTHR37305:SF1">
    <property type="entry name" value="MEMBRANE PROTEIN"/>
    <property type="match status" value="1"/>
</dbReference>
<feature type="transmembrane region" description="Helical" evidence="1">
    <location>
        <begin position="118"/>
        <end position="144"/>
    </location>
</feature>
<keyword evidence="1" id="KW-0812">Transmembrane</keyword>
<dbReference type="Pfam" id="PF12730">
    <property type="entry name" value="ABC2_membrane_4"/>
    <property type="match status" value="1"/>
</dbReference>
<dbReference type="OrthoDB" id="9814570at2"/>
<proteinExistence type="predicted"/>
<name>A0A516GV44_9FLAO</name>
<accession>A0A516GV44</accession>
<dbReference type="PANTHER" id="PTHR37305">
    <property type="entry name" value="INTEGRAL MEMBRANE PROTEIN-RELATED"/>
    <property type="match status" value="1"/>
</dbReference>
<feature type="transmembrane region" description="Helical" evidence="1">
    <location>
        <begin position="66"/>
        <end position="91"/>
    </location>
</feature>
<dbReference type="EMBL" id="CP041637">
    <property type="protein sequence ID" value="QDO95394.1"/>
    <property type="molecule type" value="Genomic_DNA"/>
</dbReference>
<dbReference type="RefSeq" id="WP_143382300.1">
    <property type="nucleotide sequence ID" value="NZ_CP041637.1"/>
</dbReference>
<reference evidence="2 3" key="1">
    <citation type="submission" date="2019-07" db="EMBL/GenBank/DDBJ databases">
        <title>Genome sequencing for Formosa sp. PS13.</title>
        <authorList>
            <person name="Park S.-J."/>
        </authorList>
    </citation>
    <scope>NUCLEOTIDE SEQUENCE [LARGE SCALE GENOMIC DNA]</scope>
    <source>
        <strain evidence="2 3">PS13</strain>
    </source>
</reference>
<keyword evidence="3" id="KW-1185">Reference proteome</keyword>
<feature type="transmembrane region" description="Helical" evidence="1">
    <location>
        <begin position="200"/>
        <end position="218"/>
    </location>
</feature>
<dbReference type="KEGG" id="fop:FNB79_15935"/>
<feature type="transmembrane region" description="Helical" evidence="1">
    <location>
        <begin position="247"/>
        <end position="270"/>
    </location>
</feature>
<gene>
    <name evidence="2" type="ORF">FNB79_15935</name>
</gene>
<protein>
    <submittedName>
        <fullName evidence="2">ABC transporter permease</fullName>
    </submittedName>
</protein>
<keyword evidence="1" id="KW-1133">Transmembrane helix</keyword>
<evidence type="ECO:0000313" key="2">
    <source>
        <dbReference type="EMBL" id="QDO95394.1"/>
    </source>
</evidence>
<keyword evidence="1" id="KW-0472">Membrane</keyword>
<dbReference type="AlphaFoldDB" id="A0A516GV44"/>
<evidence type="ECO:0000256" key="1">
    <source>
        <dbReference type="SAM" id="Phobius"/>
    </source>
</evidence>
<feature type="transmembrane region" description="Helical" evidence="1">
    <location>
        <begin position="20"/>
        <end position="38"/>
    </location>
</feature>
<feature type="transmembrane region" description="Helical" evidence="1">
    <location>
        <begin position="168"/>
        <end position="193"/>
    </location>
</feature>
<dbReference type="Proteomes" id="UP000319209">
    <property type="component" value="Chromosome"/>
</dbReference>
<evidence type="ECO:0000313" key="3">
    <source>
        <dbReference type="Proteomes" id="UP000319209"/>
    </source>
</evidence>
<organism evidence="2 3">
    <name type="scientific">Formosa sediminum</name>
    <dbReference type="NCBI Taxonomy" id="2594004"/>
    <lineage>
        <taxon>Bacteria</taxon>
        <taxon>Pseudomonadati</taxon>
        <taxon>Bacteroidota</taxon>
        <taxon>Flavobacteriia</taxon>
        <taxon>Flavobacteriales</taxon>
        <taxon>Flavobacteriaceae</taxon>
        <taxon>Formosa</taxon>
    </lineage>
</organism>
<sequence>MLALISIEFYKLFKQSKTYYALAALFIIEAVVLGSAYFQGTNIINILLDNLKQTFYFQGTLLNGNLLVYLILNTLWFHLPLILMIIVSGILTSEYKDRTVQAVMLQPINKIKFIVSKYIVAIVFTIVVVFFVALSAFVLSYGLFGKGDLIVYLNALNFFEHDDARHRLVYAFISGAFSMVFFSVSSLTMAVFFKEATKTWIVSAFFLILSNILLKVDLGEHWFNSVFYAKLNDTWQYFFYHSISWDIILQNTLFLTLYSILIMGLGIYVFNKKDIG</sequence>